<dbReference type="Proteomes" id="UP000887458">
    <property type="component" value="Unassembled WGS sequence"/>
</dbReference>
<evidence type="ECO:0000313" key="1">
    <source>
        <dbReference type="EMBL" id="KAH9426102.1"/>
    </source>
</evidence>
<reference evidence="1 2" key="2">
    <citation type="journal article" date="2022" name="Mol. Biol. Evol.">
        <title>Comparative Genomics Reveals Insights into the Divergent Evolution of Astigmatic Mites and Household Pest Adaptations.</title>
        <authorList>
            <person name="Xiong Q."/>
            <person name="Wan A.T."/>
            <person name="Liu X."/>
            <person name="Fung C.S."/>
            <person name="Xiao X."/>
            <person name="Malainual N."/>
            <person name="Hou J."/>
            <person name="Wang L."/>
            <person name="Wang M."/>
            <person name="Yang K.Y."/>
            <person name="Cui Y."/>
            <person name="Leung E.L."/>
            <person name="Nong W."/>
            <person name="Shin S.K."/>
            <person name="Au S.W."/>
            <person name="Jeong K.Y."/>
            <person name="Chew F.T."/>
            <person name="Hui J.H."/>
            <person name="Leung T.F."/>
            <person name="Tungtrongchitr A."/>
            <person name="Zhong N."/>
            <person name="Liu Z."/>
            <person name="Tsui S.K."/>
        </authorList>
    </citation>
    <scope>NUCLEOTIDE SEQUENCE [LARGE SCALE GENOMIC DNA]</scope>
    <source>
        <strain evidence="1">Derp</strain>
    </source>
</reference>
<reference evidence="1 2" key="1">
    <citation type="journal article" date="2018" name="J. Allergy Clin. Immunol.">
        <title>High-quality assembly of Dermatophagoides pteronyssinus genome and transcriptome reveals a wide range of novel allergens.</title>
        <authorList>
            <person name="Liu X.Y."/>
            <person name="Yang K.Y."/>
            <person name="Wang M.Q."/>
            <person name="Kwok J.S."/>
            <person name="Zeng X."/>
            <person name="Yang Z."/>
            <person name="Xiao X.J."/>
            <person name="Lau C.P."/>
            <person name="Li Y."/>
            <person name="Huang Z.M."/>
            <person name="Ba J.G."/>
            <person name="Yim A.K."/>
            <person name="Ouyang C.Y."/>
            <person name="Ngai S.M."/>
            <person name="Chan T.F."/>
            <person name="Leung E.L."/>
            <person name="Liu L."/>
            <person name="Liu Z.G."/>
            <person name="Tsui S.K."/>
        </authorList>
    </citation>
    <scope>NUCLEOTIDE SEQUENCE [LARGE SCALE GENOMIC DNA]</scope>
    <source>
        <strain evidence="1">Derp</strain>
    </source>
</reference>
<proteinExistence type="predicted"/>
<comment type="caution">
    <text evidence="1">The sequence shown here is derived from an EMBL/GenBank/DDBJ whole genome shotgun (WGS) entry which is preliminary data.</text>
</comment>
<name>A0ABQ8JV31_DERPT</name>
<accession>A0ABQ8JV31</accession>
<keyword evidence="2" id="KW-1185">Reference proteome</keyword>
<dbReference type="EMBL" id="NJHN03000012">
    <property type="protein sequence ID" value="KAH9426102.1"/>
    <property type="molecule type" value="Genomic_DNA"/>
</dbReference>
<sequence>MHNIIDLVGVRERFDFDVDDKYLDFFIAGVGIRDGVRLQINDITFKLCINNFVIIVMDKEIF</sequence>
<gene>
    <name evidence="1" type="ORF">DERP_007042</name>
</gene>
<organism evidence="1 2">
    <name type="scientific">Dermatophagoides pteronyssinus</name>
    <name type="common">European house dust mite</name>
    <dbReference type="NCBI Taxonomy" id="6956"/>
    <lineage>
        <taxon>Eukaryota</taxon>
        <taxon>Metazoa</taxon>
        <taxon>Ecdysozoa</taxon>
        <taxon>Arthropoda</taxon>
        <taxon>Chelicerata</taxon>
        <taxon>Arachnida</taxon>
        <taxon>Acari</taxon>
        <taxon>Acariformes</taxon>
        <taxon>Sarcoptiformes</taxon>
        <taxon>Astigmata</taxon>
        <taxon>Psoroptidia</taxon>
        <taxon>Analgoidea</taxon>
        <taxon>Pyroglyphidae</taxon>
        <taxon>Dermatophagoidinae</taxon>
        <taxon>Dermatophagoides</taxon>
    </lineage>
</organism>
<evidence type="ECO:0000313" key="2">
    <source>
        <dbReference type="Proteomes" id="UP000887458"/>
    </source>
</evidence>
<protein>
    <submittedName>
        <fullName evidence="1">Uncharacterized protein</fullName>
    </submittedName>
</protein>